<feature type="region of interest" description="Disordered" evidence="5">
    <location>
        <begin position="384"/>
        <end position="410"/>
    </location>
</feature>
<dbReference type="InterPro" id="IPR000719">
    <property type="entry name" value="Prot_kinase_dom"/>
</dbReference>
<dbReference type="InterPro" id="IPR011009">
    <property type="entry name" value="Kinase-like_dom_sf"/>
</dbReference>
<dbReference type="GO" id="GO:0005351">
    <property type="term" value="F:carbohydrate:proton symporter activity"/>
    <property type="evidence" value="ECO:0007669"/>
    <property type="project" value="TreeGrafter"/>
</dbReference>
<feature type="transmembrane region" description="Helical" evidence="6">
    <location>
        <begin position="702"/>
        <end position="724"/>
    </location>
</feature>
<dbReference type="PROSITE" id="PS00216">
    <property type="entry name" value="SUGAR_TRANSPORT_1"/>
    <property type="match status" value="1"/>
</dbReference>
<dbReference type="PANTHER" id="PTHR48022:SF13">
    <property type="entry name" value="MAJOR FACILITATOR SUPERFAMILY (MFS) PROFILE DOMAIN-CONTAINING PROTEIN"/>
    <property type="match status" value="1"/>
</dbReference>
<proteinExistence type="predicted"/>
<evidence type="ECO:0000256" key="5">
    <source>
        <dbReference type="SAM" id="MobiDB-lite"/>
    </source>
</evidence>
<keyword evidence="2 6" id="KW-0812">Transmembrane</keyword>
<evidence type="ECO:0000256" key="6">
    <source>
        <dbReference type="SAM" id="Phobius"/>
    </source>
</evidence>
<dbReference type="Gene3D" id="1.20.1250.20">
    <property type="entry name" value="MFS general substrate transporter like domains"/>
    <property type="match status" value="1"/>
</dbReference>
<accession>A0A4T0D6K2</accession>
<sequence>MTDREARRQERMEYELRALPRRPTPDGHKWMVDSIIGEGGFGRAYLWNLVRRRDQVVVDRVVIKYCEPDTHDIIARHGPGFGEIAEVFMQRSMMHDSEDPLDDFTVPLLAAEHCSWALDAWRFYTPYYSFGDLYKFILKQGVENPATPTKGHRQVPEPFVWYLLHRLACAARIMDQTLANEDMDYQIVHCDFKPANFFLGAPGSLGSRAQFPIYPPVYVGDFGNAKITYTGDSRRHEMVGTCTPGWSAPEITPFTSNHMPKSWQAPASSKTNIWQIGYVLLSIMQGKVDHPDGDINWDTLRSIEYAPRYKPLPKRTPELEAENPLRVKYSTELLDTLHACVQFDPEKRPTPEELHAHVSAHTLDHTDGVEDWGTYDWFQDKCEEVDPDSDEDEVDEHGQPIAREEPIKGQGSELLHKLMRALHLPGARKRSGRKGKSGKTPIVRTESPVSRMARRRNDYNRRKKIVARQIKEGLEPKLNRFVSTESNDDVFNLDDKYKLIHPRGDHLLNSYWAAPPPAKRSFTSYIDDLYSYYDAKKAFEQAHPNAFAPLTGLDSYDFRLNGSLSPSTCRRSWRRELISWCAATLAKWHGQGNADSAWVKLQLAEYEECLNMDGADKRYWDYSALFKKRSSRYRLACNCAFSCFGQWAGNAVLTYFIAAVLDTAGYTQAIDQTNINLGYACFQFVFALIGSAFVDKIGRRKLMIGAMTGCAIVWVGMTTASGLFKETENSAAAKATVAMIFMFGAVFSFGITPLQALFPVEVLSFEMRAKGMAFSSLSVNAGGLLNQFAWPVSLKSIGWKTYIIFIVWCTAQAAIMYFFFPETRNRTLEELDAIFEAPNPVKKSLEKKQVIVSERNGVSAIEKVVV</sequence>
<dbReference type="InterPro" id="IPR005829">
    <property type="entry name" value="Sugar_transporter_CS"/>
</dbReference>
<dbReference type="GO" id="GO:0016020">
    <property type="term" value="C:membrane"/>
    <property type="evidence" value="ECO:0007669"/>
    <property type="project" value="UniProtKB-SubCell"/>
</dbReference>
<organism evidence="8 9">
    <name type="scientific">Aureobasidium pullulans</name>
    <name type="common">Black yeast</name>
    <name type="synonym">Pullularia pullulans</name>
    <dbReference type="NCBI Taxonomy" id="5580"/>
    <lineage>
        <taxon>Eukaryota</taxon>
        <taxon>Fungi</taxon>
        <taxon>Dikarya</taxon>
        <taxon>Ascomycota</taxon>
        <taxon>Pezizomycotina</taxon>
        <taxon>Dothideomycetes</taxon>
        <taxon>Dothideomycetidae</taxon>
        <taxon>Dothideales</taxon>
        <taxon>Saccotheciaceae</taxon>
        <taxon>Aureobasidium</taxon>
    </lineage>
</organism>
<dbReference type="PANTHER" id="PTHR48022">
    <property type="entry name" value="PLASTIDIC GLUCOSE TRANSPORTER 4"/>
    <property type="match status" value="1"/>
</dbReference>
<feature type="compositionally biased region" description="Basic residues" evidence="5">
    <location>
        <begin position="426"/>
        <end position="437"/>
    </location>
</feature>
<dbReference type="InterPro" id="IPR050360">
    <property type="entry name" value="MFS_Sugar_Transporters"/>
</dbReference>
<dbReference type="Gene3D" id="1.10.510.10">
    <property type="entry name" value="Transferase(Phosphotransferase) domain 1"/>
    <property type="match status" value="1"/>
</dbReference>
<protein>
    <submittedName>
        <fullName evidence="8">Kinase-like protein</fullName>
    </submittedName>
</protein>
<dbReference type="PROSITE" id="PS50011">
    <property type="entry name" value="PROTEIN_KINASE_DOM"/>
    <property type="match status" value="1"/>
</dbReference>
<keyword evidence="8" id="KW-0808">Transferase</keyword>
<dbReference type="SUPFAM" id="SSF103473">
    <property type="entry name" value="MFS general substrate transporter"/>
    <property type="match status" value="1"/>
</dbReference>
<feature type="transmembrane region" description="Helical" evidence="6">
    <location>
        <begin position="635"/>
        <end position="657"/>
    </location>
</feature>
<reference evidence="8 9" key="1">
    <citation type="submission" date="2018-10" db="EMBL/GenBank/DDBJ databases">
        <title>Fifty Aureobasidium pullulans genomes reveal a recombining polyextremotolerant generalist.</title>
        <authorList>
            <person name="Gostincar C."/>
            <person name="Turk M."/>
            <person name="Zajc J."/>
            <person name="Gunde-Cimerman N."/>
        </authorList>
    </citation>
    <scope>NUCLEOTIDE SEQUENCE [LARGE SCALE GENOMIC DNA]</scope>
    <source>
        <strain evidence="8 9">EXF-3380</strain>
    </source>
</reference>
<evidence type="ECO:0000313" key="8">
    <source>
        <dbReference type="EMBL" id="TIA56618.1"/>
    </source>
</evidence>
<evidence type="ECO:0000256" key="3">
    <source>
        <dbReference type="ARBA" id="ARBA00022989"/>
    </source>
</evidence>
<feature type="domain" description="Protein kinase" evidence="7">
    <location>
        <begin position="30"/>
        <end position="358"/>
    </location>
</feature>
<evidence type="ECO:0000313" key="9">
    <source>
        <dbReference type="Proteomes" id="UP000304947"/>
    </source>
</evidence>
<dbReference type="PROSITE" id="PS00108">
    <property type="entry name" value="PROTEIN_KINASE_ST"/>
    <property type="match status" value="1"/>
</dbReference>
<feature type="compositionally biased region" description="Acidic residues" evidence="5">
    <location>
        <begin position="385"/>
        <end position="395"/>
    </location>
</feature>
<feature type="region of interest" description="Disordered" evidence="5">
    <location>
        <begin position="425"/>
        <end position="452"/>
    </location>
</feature>
<dbReference type="EMBL" id="QZBU01001078">
    <property type="protein sequence ID" value="TIA56618.1"/>
    <property type="molecule type" value="Genomic_DNA"/>
</dbReference>
<feature type="transmembrane region" description="Helical" evidence="6">
    <location>
        <begin position="736"/>
        <end position="760"/>
    </location>
</feature>
<name>A0A4T0D6K2_AURPU</name>
<dbReference type="SUPFAM" id="SSF56112">
    <property type="entry name" value="Protein kinase-like (PK-like)"/>
    <property type="match status" value="1"/>
</dbReference>
<evidence type="ECO:0000259" key="7">
    <source>
        <dbReference type="PROSITE" id="PS50011"/>
    </source>
</evidence>
<dbReference type="InterPro" id="IPR005828">
    <property type="entry name" value="MFS_sugar_transport-like"/>
</dbReference>
<dbReference type="InterPro" id="IPR008271">
    <property type="entry name" value="Ser/Thr_kinase_AS"/>
</dbReference>
<evidence type="ECO:0000256" key="2">
    <source>
        <dbReference type="ARBA" id="ARBA00022692"/>
    </source>
</evidence>
<feature type="compositionally biased region" description="Basic and acidic residues" evidence="5">
    <location>
        <begin position="396"/>
        <end position="407"/>
    </location>
</feature>
<evidence type="ECO:0000256" key="1">
    <source>
        <dbReference type="ARBA" id="ARBA00004141"/>
    </source>
</evidence>
<feature type="transmembrane region" description="Helical" evidence="6">
    <location>
        <begin position="677"/>
        <end position="695"/>
    </location>
</feature>
<dbReference type="Pfam" id="PF00069">
    <property type="entry name" value="Pkinase"/>
    <property type="match status" value="1"/>
</dbReference>
<dbReference type="Pfam" id="PF00083">
    <property type="entry name" value="Sugar_tr"/>
    <property type="match status" value="1"/>
</dbReference>
<feature type="transmembrane region" description="Helical" evidence="6">
    <location>
        <begin position="802"/>
        <end position="820"/>
    </location>
</feature>
<keyword evidence="8" id="KW-0418">Kinase</keyword>
<comment type="subcellular location">
    <subcellularLocation>
        <location evidence="1">Membrane</location>
        <topology evidence="1">Multi-pass membrane protein</topology>
    </subcellularLocation>
</comment>
<dbReference type="AlphaFoldDB" id="A0A4T0D6K2"/>
<keyword evidence="4 6" id="KW-0472">Membrane</keyword>
<keyword evidence="3 6" id="KW-1133">Transmembrane helix</keyword>
<dbReference type="GO" id="GO:0004672">
    <property type="term" value="F:protein kinase activity"/>
    <property type="evidence" value="ECO:0007669"/>
    <property type="project" value="InterPro"/>
</dbReference>
<gene>
    <name evidence="8" type="ORF">D6C83_04003</name>
</gene>
<evidence type="ECO:0000256" key="4">
    <source>
        <dbReference type="ARBA" id="ARBA00023136"/>
    </source>
</evidence>
<dbReference type="GO" id="GO:0005524">
    <property type="term" value="F:ATP binding"/>
    <property type="evidence" value="ECO:0007669"/>
    <property type="project" value="InterPro"/>
</dbReference>
<dbReference type="InterPro" id="IPR036259">
    <property type="entry name" value="MFS_trans_sf"/>
</dbReference>
<comment type="caution">
    <text evidence="8">The sequence shown here is derived from an EMBL/GenBank/DDBJ whole genome shotgun (WGS) entry which is preliminary data.</text>
</comment>
<dbReference type="SMART" id="SM00220">
    <property type="entry name" value="S_TKc"/>
    <property type="match status" value="1"/>
</dbReference>
<dbReference type="Proteomes" id="UP000304947">
    <property type="component" value="Unassembled WGS sequence"/>
</dbReference>